<dbReference type="InterPro" id="IPR045573">
    <property type="entry name" value="Fut8_N_cat"/>
</dbReference>
<dbReference type="GO" id="GO:0046921">
    <property type="term" value="F:alpha-(1-&gt;6)-fucosyltransferase activity"/>
    <property type="evidence" value="ECO:0007669"/>
    <property type="project" value="TreeGrafter"/>
</dbReference>
<dbReference type="Proteomes" id="UP000663855">
    <property type="component" value="Unassembled WGS sequence"/>
</dbReference>
<dbReference type="Gene3D" id="3.40.50.11350">
    <property type="match status" value="1"/>
</dbReference>
<reference evidence="3" key="1">
    <citation type="submission" date="2021-02" db="EMBL/GenBank/DDBJ databases">
        <authorList>
            <person name="Nowell W R."/>
        </authorList>
    </citation>
    <scope>NUCLEOTIDE SEQUENCE</scope>
</reference>
<feature type="domain" description="Alpha-(1,6)-fucosyltransferase N- and catalytic" evidence="1">
    <location>
        <begin position="235"/>
        <end position="403"/>
    </location>
</feature>
<evidence type="ECO:0000313" key="3">
    <source>
        <dbReference type="EMBL" id="CAF1594220.1"/>
    </source>
</evidence>
<gene>
    <name evidence="2" type="ORF">CJN711_LOCUS13763</name>
    <name evidence="3" type="ORF">KQP761_LOCUS21530</name>
</gene>
<evidence type="ECO:0000259" key="1">
    <source>
        <dbReference type="Pfam" id="PF19745"/>
    </source>
</evidence>
<dbReference type="GO" id="GO:0006487">
    <property type="term" value="P:protein N-linked glycosylation"/>
    <property type="evidence" value="ECO:0007669"/>
    <property type="project" value="TreeGrafter"/>
</dbReference>
<dbReference type="PANTHER" id="PTHR13132">
    <property type="entry name" value="ALPHA- 1,6 -FUCOSYLTRANSFERASE"/>
    <property type="match status" value="1"/>
</dbReference>
<name>A0A816AAD9_9BILA</name>
<protein>
    <recommendedName>
        <fullName evidence="1">Alpha-(1,6)-fucosyltransferase N- and catalytic domain-containing protein</fullName>
    </recommendedName>
</protein>
<dbReference type="Proteomes" id="UP000663834">
    <property type="component" value="Unassembled WGS sequence"/>
</dbReference>
<dbReference type="EMBL" id="CAJNOW010011149">
    <property type="protein sequence ID" value="CAF1594220.1"/>
    <property type="molecule type" value="Genomic_DNA"/>
</dbReference>
<evidence type="ECO:0000313" key="4">
    <source>
        <dbReference type="Proteomes" id="UP000663834"/>
    </source>
</evidence>
<accession>A0A816AAD9</accession>
<proteinExistence type="predicted"/>
<dbReference type="Pfam" id="PF19745">
    <property type="entry name" value="FUT8_N_cat"/>
    <property type="match status" value="1"/>
</dbReference>
<comment type="caution">
    <text evidence="3">The sequence shown here is derived from an EMBL/GenBank/DDBJ whole genome shotgun (WGS) entry which is preliminary data.</text>
</comment>
<organism evidence="3 4">
    <name type="scientific">Rotaria magnacalcarata</name>
    <dbReference type="NCBI Taxonomy" id="392030"/>
    <lineage>
        <taxon>Eukaryota</taxon>
        <taxon>Metazoa</taxon>
        <taxon>Spiralia</taxon>
        <taxon>Gnathifera</taxon>
        <taxon>Rotifera</taxon>
        <taxon>Eurotatoria</taxon>
        <taxon>Bdelloidea</taxon>
        <taxon>Philodinida</taxon>
        <taxon>Philodinidae</taxon>
        <taxon>Rotaria</taxon>
    </lineage>
</organism>
<dbReference type="AlphaFoldDB" id="A0A816AAD9"/>
<evidence type="ECO:0000313" key="2">
    <source>
        <dbReference type="EMBL" id="CAF1236337.1"/>
    </source>
</evidence>
<dbReference type="OrthoDB" id="2014825at2759"/>
<dbReference type="EMBL" id="CAJNOV010006103">
    <property type="protein sequence ID" value="CAF1236337.1"/>
    <property type="molecule type" value="Genomic_DNA"/>
</dbReference>
<sequence>MALKIVRTSLLLVSGTLIFVIGILMGSTLFGIKKQQFIIYPSLSENVIVDKTSQPPTKQMSTSYSSAHTKNQLWSMYLADENYNRIAGLLPCRTVEYIGGPKPHIMNSCDQSIIDEFSVEATIHAQKWIYEHQNPTDCKNKKLAIINKYAWSGFGSTVHQILWAFGTALAEDRIAVYQTPGDWLYGNCRFGTPDCLFLPISNCSIPSKKDDNRTIDIPANIDHWIKPIHPPIFQNRSFNWFRSQLLFYLMRYNPTTLTRVQHKVAEYFHPPSINVHRPYVAVFVRRSDKVSTKEMLQAYSLEQYFNLFDVDAHRANITNVYINSEDENVFNEFNQLNKNKNGYYKLMSINTTRNVHFASLVASSVNQRAKIILEFLTDLYIEANADLHVGTLTSNWCRLVDEMKLALGKRIPYYTPENRFIIDM</sequence>
<dbReference type="PANTHER" id="PTHR13132:SF29">
    <property type="entry name" value="ALPHA-(1,6)-FUCOSYLTRANSFERASE"/>
    <property type="match status" value="1"/>
</dbReference>